<evidence type="ECO:0000313" key="2">
    <source>
        <dbReference type="Proteomes" id="UP001501742"/>
    </source>
</evidence>
<reference evidence="1 2" key="1">
    <citation type="journal article" date="2019" name="Int. J. Syst. Evol. Microbiol.">
        <title>The Global Catalogue of Microorganisms (GCM) 10K type strain sequencing project: providing services to taxonomists for standard genome sequencing and annotation.</title>
        <authorList>
            <consortium name="The Broad Institute Genomics Platform"/>
            <consortium name="The Broad Institute Genome Sequencing Center for Infectious Disease"/>
            <person name="Wu L."/>
            <person name="Ma J."/>
        </authorList>
    </citation>
    <scope>NUCLEOTIDE SEQUENCE [LARGE SCALE GENOMIC DNA]</scope>
    <source>
        <strain evidence="1 2">JCM 12140</strain>
    </source>
</reference>
<protein>
    <recommendedName>
        <fullName evidence="3">GIY-YIG domain-containing protein</fullName>
    </recommendedName>
</protein>
<proteinExistence type="predicted"/>
<dbReference type="CDD" id="cd10444">
    <property type="entry name" value="GIY-YIG_SegABCDEFG"/>
    <property type="match status" value="1"/>
</dbReference>
<accession>A0ABN1ZGT4</accession>
<organism evidence="1 2">
    <name type="scientific">Curtobacterium herbarum</name>
    <dbReference type="NCBI Taxonomy" id="150122"/>
    <lineage>
        <taxon>Bacteria</taxon>
        <taxon>Bacillati</taxon>
        <taxon>Actinomycetota</taxon>
        <taxon>Actinomycetes</taxon>
        <taxon>Micrococcales</taxon>
        <taxon>Microbacteriaceae</taxon>
        <taxon>Curtobacterium</taxon>
    </lineage>
</organism>
<name>A0ABN1ZGT4_9MICO</name>
<dbReference type="Gene3D" id="3.40.1440.10">
    <property type="entry name" value="GIY-YIG endonuclease"/>
    <property type="match status" value="1"/>
</dbReference>
<comment type="caution">
    <text evidence="1">The sequence shown here is derived from an EMBL/GenBank/DDBJ whole genome shotgun (WGS) entry which is preliminary data.</text>
</comment>
<dbReference type="Proteomes" id="UP001501742">
    <property type="component" value="Unassembled WGS sequence"/>
</dbReference>
<dbReference type="InterPro" id="IPR035901">
    <property type="entry name" value="GIY-YIG_endonuc_sf"/>
</dbReference>
<gene>
    <name evidence="1" type="ORF">GCM10009627_30720</name>
</gene>
<evidence type="ECO:0000313" key="1">
    <source>
        <dbReference type="EMBL" id="GAA1494726.1"/>
    </source>
</evidence>
<sequence length="182" mass="20554">MTTASDSIPTAAEALAHWGYIYRITNTITGRVYIGIHASKPSETWDGYQGSGTYLKQEQDSYGVNSFTKEFVEWVESEPEAVTVEAKHISAALRTGPCYNSNNAYSTEPLASDALFHSFAFKASFRPTKRLNALVNTLVRQQRDADSLEEKRRLQRTIEAHLLALNLKRLRQATTQRKDRKP</sequence>
<dbReference type="EMBL" id="BAAAJX010000017">
    <property type="protein sequence ID" value="GAA1494726.1"/>
    <property type="molecule type" value="Genomic_DNA"/>
</dbReference>
<evidence type="ECO:0008006" key="3">
    <source>
        <dbReference type="Google" id="ProtNLM"/>
    </source>
</evidence>
<dbReference type="RefSeq" id="WP_204607414.1">
    <property type="nucleotide sequence ID" value="NZ_BAAAJX010000017.1"/>
</dbReference>
<keyword evidence="2" id="KW-1185">Reference proteome</keyword>